<evidence type="ECO:0000313" key="5">
    <source>
        <dbReference type="EMBL" id="OXM16134.1"/>
    </source>
</evidence>
<accession>A0A229P2G3</accession>
<dbReference type="InterPro" id="IPR009057">
    <property type="entry name" value="Homeodomain-like_sf"/>
</dbReference>
<evidence type="ECO:0000259" key="2">
    <source>
        <dbReference type="Pfam" id="PF13518"/>
    </source>
</evidence>
<dbReference type="EMBL" id="NMUQ01000001">
    <property type="protein sequence ID" value="OXM15722.1"/>
    <property type="molecule type" value="Genomic_DNA"/>
</dbReference>
<dbReference type="SUPFAM" id="SSF46689">
    <property type="entry name" value="Homeodomain-like"/>
    <property type="match status" value="1"/>
</dbReference>
<dbReference type="InterPro" id="IPR025959">
    <property type="entry name" value="Winged_HTH_dom"/>
</dbReference>
<comment type="caution">
    <text evidence="5">The sequence shown here is derived from an EMBL/GenBank/DDBJ whole genome shotgun (WGS) entry which is preliminary data.</text>
</comment>
<organism evidence="5 6">
    <name type="scientific">Paenibacillus herberti</name>
    <dbReference type="NCBI Taxonomy" id="1619309"/>
    <lineage>
        <taxon>Bacteria</taxon>
        <taxon>Bacillati</taxon>
        <taxon>Bacillota</taxon>
        <taxon>Bacilli</taxon>
        <taxon>Bacillales</taxon>
        <taxon>Paenibacillaceae</taxon>
        <taxon>Paenibacillus</taxon>
    </lineage>
</organism>
<feature type="domain" description="Winged helix-turn helix" evidence="3">
    <location>
        <begin position="105"/>
        <end position="160"/>
    </location>
</feature>
<dbReference type="Pfam" id="PF13358">
    <property type="entry name" value="DDE_3"/>
    <property type="match status" value="1"/>
</dbReference>
<dbReference type="EMBL" id="NMUQ01000001">
    <property type="protein sequence ID" value="OXM16134.1"/>
    <property type="molecule type" value="Genomic_DNA"/>
</dbReference>
<keyword evidence="6" id="KW-1185">Reference proteome</keyword>
<sequence length="344" mass="40405">MKVEQKIEQLTEAMKNTTSTRMYERYLAVRLHLEGRTLSEIATILGRSFPAISGYWNNYRKTGLQGLEFHPRTIRPKKLTDEQEEQLRQLIAEKRPVDVGFEARYTWTLKLIQTWIHREFGPSYTLRGVSKLLARLGFSYTKATYTLARANPDQQEHFRNVTLPELKDQLDQGEIDHLLFEDESSIRAYMALQYNWFPKGQQRKIPTYGQHQGAKLFAALDYESGHILHREEEVMDATAFQRFLGAILEHYSGKIVVVLDNARIHTAEQIRPFLRQHPRLRLVPLPKYSPELNPTEGLWKWMKQDVVNNVFFQKFYVIRSHVTAFINRVNHSPLEVIDRLLVRV</sequence>
<evidence type="ECO:0000313" key="4">
    <source>
        <dbReference type="EMBL" id="OXM15722.1"/>
    </source>
</evidence>
<dbReference type="Proteomes" id="UP000215145">
    <property type="component" value="Unassembled WGS sequence"/>
</dbReference>
<dbReference type="AlphaFoldDB" id="A0A229P2G3"/>
<dbReference type="NCBIfam" id="NF033545">
    <property type="entry name" value="transpos_IS630"/>
    <property type="match status" value="1"/>
</dbReference>
<dbReference type="PANTHER" id="PTHR46564:SF1">
    <property type="entry name" value="TRANSPOSASE"/>
    <property type="match status" value="1"/>
</dbReference>
<proteinExistence type="predicted"/>
<dbReference type="InterPro" id="IPR047655">
    <property type="entry name" value="Transpos_IS630-like"/>
</dbReference>
<dbReference type="InterPro" id="IPR036397">
    <property type="entry name" value="RNaseH_sf"/>
</dbReference>
<reference evidence="5 6" key="1">
    <citation type="submission" date="2017-07" db="EMBL/GenBank/DDBJ databases">
        <title>Paenibacillus herberti R33 genome sequencing and assembly.</title>
        <authorList>
            <person name="Su W."/>
        </authorList>
    </citation>
    <scope>NUCLEOTIDE SEQUENCE [LARGE SCALE GENOMIC DNA]</scope>
    <source>
        <strain evidence="5 6">R33</strain>
    </source>
</reference>
<dbReference type="Pfam" id="PF13518">
    <property type="entry name" value="HTH_28"/>
    <property type="match status" value="1"/>
</dbReference>
<evidence type="ECO:0000313" key="6">
    <source>
        <dbReference type="Proteomes" id="UP000215145"/>
    </source>
</evidence>
<evidence type="ECO:0000259" key="3">
    <source>
        <dbReference type="Pfam" id="PF13592"/>
    </source>
</evidence>
<feature type="domain" description="Insertion element IS150 protein InsJ-like helix-turn-helix" evidence="2">
    <location>
        <begin position="24"/>
        <end position="68"/>
    </location>
</feature>
<feature type="domain" description="Tc1-like transposase DDE" evidence="1">
    <location>
        <begin position="178"/>
        <end position="314"/>
    </location>
</feature>
<dbReference type="PANTHER" id="PTHR46564">
    <property type="entry name" value="TRANSPOSASE"/>
    <property type="match status" value="1"/>
</dbReference>
<dbReference type="OrthoDB" id="2854648at2"/>
<dbReference type="RefSeq" id="WP_089522815.1">
    <property type="nucleotide sequence ID" value="NZ_NMUQ01000001.1"/>
</dbReference>
<protein>
    <submittedName>
        <fullName evidence="5">IS630 family transposase</fullName>
    </submittedName>
</protein>
<dbReference type="Gene3D" id="3.30.420.10">
    <property type="entry name" value="Ribonuclease H-like superfamily/Ribonuclease H"/>
    <property type="match status" value="1"/>
</dbReference>
<dbReference type="InterPro" id="IPR055247">
    <property type="entry name" value="InsJ-like_HTH"/>
</dbReference>
<evidence type="ECO:0000259" key="1">
    <source>
        <dbReference type="Pfam" id="PF13358"/>
    </source>
</evidence>
<name>A0A229P2G3_9BACL</name>
<dbReference type="GO" id="GO:0003676">
    <property type="term" value="F:nucleic acid binding"/>
    <property type="evidence" value="ECO:0007669"/>
    <property type="project" value="InterPro"/>
</dbReference>
<gene>
    <name evidence="4" type="ORF">CGZ75_03065</name>
    <name evidence="5" type="ORF">CGZ75_05375</name>
</gene>
<dbReference type="InterPro" id="IPR038717">
    <property type="entry name" value="Tc1-like_DDE_dom"/>
</dbReference>
<dbReference type="Pfam" id="PF13592">
    <property type="entry name" value="HTH_33"/>
    <property type="match status" value="1"/>
</dbReference>